<dbReference type="Proteomes" id="UP000705867">
    <property type="component" value="Unassembled WGS sequence"/>
</dbReference>
<keyword evidence="1 5" id="KW-0378">Hydrolase</keyword>
<reference evidence="5" key="1">
    <citation type="journal article" date="2021" name="bioRxiv">
        <title>Unraveling nitrogen, sulfur and carbon metabolic pathways and microbial community transcriptional responses to substrate deprivation and toxicity stresses in a bioreactor mimicking anoxic brackish coastal sediment conditions.</title>
        <authorList>
            <person name="Martins P.D."/>
            <person name="Echeveste M.J."/>
            <person name="Arshad A."/>
            <person name="Kurth J."/>
            <person name="Ouboter H."/>
            <person name="Jetten M.S.M."/>
            <person name="Welte C.U."/>
        </authorList>
    </citation>
    <scope>NUCLEOTIDE SEQUENCE</scope>
    <source>
        <strain evidence="5">MAG_39</strain>
    </source>
</reference>
<dbReference type="Pfam" id="PF02449">
    <property type="entry name" value="Glyco_hydro_42"/>
    <property type="match status" value="1"/>
</dbReference>
<evidence type="ECO:0000256" key="3">
    <source>
        <dbReference type="SAM" id="MobiDB-lite"/>
    </source>
</evidence>
<evidence type="ECO:0000256" key="2">
    <source>
        <dbReference type="ARBA" id="ARBA00023295"/>
    </source>
</evidence>
<feature type="compositionally biased region" description="Polar residues" evidence="3">
    <location>
        <begin position="132"/>
        <end position="144"/>
    </location>
</feature>
<sequence>MKRLASLGTAIFLLLTVSCSALYTRGTPAPFSKRISFSILEDYDKGENLKEVAADFALFRELGVTTWRGSFGWDDYEPSRGNYDFAWLHRFAELAARNDITLRPYSAIRPNGPPDKEGPTRLPGTTHLPPWTTGTGLSSLWYQP</sequence>
<name>A0A953M2H7_9BACT</name>
<dbReference type="EMBL" id="JAIOIV010000127">
    <property type="protein sequence ID" value="MBZ0157743.1"/>
    <property type="molecule type" value="Genomic_DNA"/>
</dbReference>
<accession>A0A953M2H7</accession>
<dbReference type="Gene3D" id="3.20.20.80">
    <property type="entry name" value="Glycosidases"/>
    <property type="match status" value="1"/>
</dbReference>
<dbReference type="InterPro" id="IPR017853">
    <property type="entry name" value="GH"/>
</dbReference>
<organism evidence="5 6">
    <name type="scientific">Candidatus Nitrobium versatile</name>
    <dbReference type="NCBI Taxonomy" id="2884831"/>
    <lineage>
        <taxon>Bacteria</taxon>
        <taxon>Pseudomonadati</taxon>
        <taxon>Nitrospirota</taxon>
        <taxon>Nitrospiria</taxon>
        <taxon>Nitrospirales</taxon>
        <taxon>Nitrospiraceae</taxon>
        <taxon>Candidatus Nitrobium</taxon>
    </lineage>
</organism>
<keyword evidence="2 5" id="KW-0326">Glycosidase</keyword>
<evidence type="ECO:0000313" key="6">
    <source>
        <dbReference type="Proteomes" id="UP000705867"/>
    </source>
</evidence>
<dbReference type="EC" id="3.2.1.23" evidence="5"/>
<evidence type="ECO:0000259" key="4">
    <source>
        <dbReference type="Pfam" id="PF02449"/>
    </source>
</evidence>
<dbReference type="GO" id="GO:0005975">
    <property type="term" value="P:carbohydrate metabolic process"/>
    <property type="evidence" value="ECO:0007669"/>
    <property type="project" value="InterPro"/>
</dbReference>
<feature type="region of interest" description="Disordered" evidence="3">
    <location>
        <begin position="106"/>
        <end position="144"/>
    </location>
</feature>
<dbReference type="PROSITE" id="PS51257">
    <property type="entry name" value="PROKAR_LIPOPROTEIN"/>
    <property type="match status" value="1"/>
</dbReference>
<dbReference type="GO" id="GO:0009341">
    <property type="term" value="C:beta-galactosidase complex"/>
    <property type="evidence" value="ECO:0007669"/>
    <property type="project" value="InterPro"/>
</dbReference>
<evidence type="ECO:0000256" key="1">
    <source>
        <dbReference type="ARBA" id="ARBA00022801"/>
    </source>
</evidence>
<dbReference type="SUPFAM" id="SSF51445">
    <property type="entry name" value="(Trans)glycosidases"/>
    <property type="match status" value="1"/>
</dbReference>
<reference evidence="5" key="2">
    <citation type="submission" date="2021-08" db="EMBL/GenBank/DDBJ databases">
        <authorList>
            <person name="Dalcin Martins P."/>
        </authorList>
    </citation>
    <scope>NUCLEOTIDE SEQUENCE</scope>
    <source>
        <strain evidence="5">MAG_39</strain>
    </source>
</reference>
<proteinExistence type="predicted"/>
<comment type="caution">
    <text evidence="5">The sequence shown here is derived from an EMBL/GenBank/DDBJ whole genome shotgun (WGS) entry which is preliminary data.</text>
</comment>
<dbReference type="GO" id="GO:0004565">
    <property type="term" value="F:beta-galactosidase activity"/>
    <property type="evidence" value="ECO:0007669"/>
    <property type="project" value="UniProtKB-EC"/>
</dbReference>
<dbReference type="InterPro" id="IPR013529">
    <property type="entry name" value="Glyco_hydro_42_N"/>
</dbReference>
<dbReference type="AlphaFoldDB" id="A0A953M2H7"/>
<gene>
    <name evidence="5" type="ORF">K8I29_16225</name>
</gene>
<feature type="domain" description="Glycoside hydrolase family 42 N-terminal" evidence="4">
    <location>
        <begin position="50"/>
        <end position="101"/>
    </location>
</feature>
<protein>
    <submittedName>
        <fullName evidence="5">Beta-galactosidase</fullName>
        <ecNumber evidence="5">3.2.1.23</ecNumber>
    </submittedName>
</protein>
<evidence type="ECO:0000313" key="5">
    <source>
        <dbReference type="EMBL" id="MBZ0157743.1"/>
    </source>
</evidence>